<dbReference type="InterPro" id="IPR017853">
    <property type="entry name" value="GH"/>
</dbReference>
<dbReference type="PANTHER" id="PTHR22600:SF57">
    <property type="entry name" value="BETA-N-ACETYLHEXOSAMINIDASE"/>
    <property type="match status" value="1"/>
</dbReference>
<evidence type="ECO:0000256" key="8">
    <source>
        <dbReference type="PIRSR" id="PIRSR625705-1"/>
    </source>
</evidence>
<evidence type="ECO:0000313" key="11">
    <source>
        <dbReference type="Proteomes" id="UP001208570"/>
    </source>
</evidence>
<dbReference type="SMART" id="SM01081">
    <property type="entry name" value="CHB_HEX"/>
    <property type="match status" value="1"/>
</dbReference>
<dbReference type="InterPro" id="IPR025705">
    <property type="entry name" value="Beta_hexosaminidase_sua/sub"/>
</dbReference>
<dbReference type="InterPro" id="IPR015883">
    <property type="entry name" value="Glyco_hydro_20_cat"/>
</dbReference>
<dbReference type="InterPro" id="IPR015882">
    <property type="entry name" value="HEX_bac_N"/>
</dbReference>
<keyword evidence="11" id="KW-1185">Reference proteome</keyword>
<dbReference type="Pfam" id="PF00728">
    <property type="entry name" value="Glyco_hydro_20"/>
    <property type="match status" value="1"/>
</dbReference>
<feature type="domain" description="Chitobiase/beta-hexosaminidases N-terminal" evidence="9">
    <location>
        <begin position="3"/>
        <end position="161"/>
    </location>
</feature>
<dbReference type="PANTHER" id="PTHR22600">
    <property type="entry name" value="BETA-HEXOSAMINIDASE"/>
    <property type="match status" value="1"/>
</dbReference>
<name>A0AAD9IX24_9ANNE</name>
<evidence type="ECO:0000313" key="10">
    <source>
        <dbReference type="EMBL" id="KAK2141928.1"/>
    </source>
</evidence>
<dbReference type="InterPro" id="IPR012291">
    <property type="entry name" value="CBM2_carb-bd_dom_sf"/>
</dbReference>
<dbReference type="SUPFAM" id="SSF55545">
    <property type="entry name" value="beta-N-acetylhexosaminidase-like domain"/>
    <property type="match status" value="1"/>
</dbReference>
<dbReference type="SUPFAM" id="SSF49384">
    <property type="entry name" value="Carbohydrate-binding domain"/>
    <property type="match status" value="1"/>
</dbReference>
<evidence type="ECO:0000256" key="6">
    <source>
        <dbReference type="ARBA" id="ARBA00030512"/>
    </source>
</evidence>
<dbReference type="EC" id="3.2.1.52" evidence="3"/>
<dbReference type="AlphaFoldDB" id="A0AAD9IX24"/>
<comment type="similarity">
    <text evidence="2">Belongs to the glycosyl hydrolase 20 family.</text>
</comment>
<comment type="caution">
    <text evidence="10">The sequence shown here is derived from an EMBL/GenBank/DDBJ whole genome shotgun (WGS) entry which is preliminary data.</text>
</comment>
<dbReference type="Pfam" id="PF02838">
    <property type="entry name" value="Glyco_hydro_20b"/>
    <property type="match status" value="1"/>
</dbReference>
<dbReference type="Gene3D" id="2.60.40.10">
    <property type="entry name" value="Immunoglobulins"/>
    <property type="match status" value="1"/>
</dbReference>
<dbReference type="GO" id="GO:0016020">
    <property type="term" value="C:membrane"/>
    <property type="evidence" value="ECO:0007669"/>
    <property type="project" value="TreeGrafter"/>
</dbReference>
<proteinExistence type="inferred from homology"/>
<dbReference type="InterPro" id="IPR004866">
    <property type="entry name" value="CHB/HEX_N_dom"/>
</dbReference>
<keyword evidence="5" id="KW-0326">Glycosidase</keyword>
<evidence type="ECO:0000256" key="4">
    <source>
        <dbReference type="ARBA" id="ARBA00022801"/>
    </source>
</evidence>
<evidence type="ECO:0000256" key="3">
    <source>
        <dbReference type="ARBA" id="ARBA00012663"/>
    </source>
</evidence>
<gene>
    <name evidence="10" type="ORF">LSH36_1015g00006</name>
</gene>
<dbReference type="SUPFAM" id="SSF51445">
    <property type="entry name" value="(Trans)glycosidases"/>
    <property type="match status" value="1"/>
</dbReference>
<feature type="active site" description="Proton donor" evidence="8">
    <location>
        <position position="380"/>
    </location>
</feature>
<organism evidence="10 11">
    <name type="scientific">Paralvinella palmiformis</name>
    <dbReference type="NCBI Taxonomy" id="53620"/>
    <lineage>
        <taxon>Eukaryota</taxon>
        <taxon>Metazoa</taxon>
        <taxon>Spiralia</taxon>
        <taxon>Lophotrochozoa</taxon>
        <taxon>Annelida</taxon>
        <taxon>Polychaeta</taxon>
        <taxon>Sedentaria</taxon>
        <taxon>Canalipalpata</taxon>
        <taxon>Terebellida</taxon>
        <taxon>Terebelliformia</taxon>
        <taxon>Alvinellidae</taxon>
        <taxon>Paralvinella</taxon>
    </lineage>
</organism>
<accession>A0AAD9IX24</accession>
<dbReference type="GO" id="GO:0030203">
    <property type="term" value="P:glycosaminoglycan metabolic process"/>
    <property type="evidence" value="ECO:0007669"/>
    <property type="project" value="TreeGrafter"/>
</dbReference>
<dbReference type="Proteomes" id="UP001208570">
    <property type="component" value="Unassembled WGS sequence"/>
</dbReference>
<dbReference type="GO" id="GO:0030247">
    <property type="term" value="F:polysaccharide binding"/>
    <property type="evidence" value="ECO:0007669"/>
    <property type="project" value="InterPro"/>
</dbReference>
<dbReference type="GO" id="GO:0005975">
    <property type="term" value="P:carbohydrate metabolic process"/>
    <property type="evidence" value="ECO:0007669"/>
    <property type="project" value="InterPro"/>
</dbReference>
<evidence type="ECO:0000256" key="5">
    <source>
        <dbReference type="ARBA" id="ARBA00023295"/>
    </source>
</evidence>
<sequence>MLNYIATNVQVMLHVADGTNLVTTTMINTGSQSILPSTWYIVLCHSQSAMKQKHAHKVANNRLELDQLEGNIFTLRPTQWFKSFDTGERIKFMLGKATAGSDYFPNWYVTAPHLAPRVILSTVQNKLYLDYSGAVEKYFTPLTRFMQNIHTSVQKLDGRQVHVIPTPHSITYKAGQMGNLSFTFDGDRKLIRMTTGQVKTDRKLRDNVREQMYQIYFRQEHQIITIVGVSPVGVFYGIQTLLALISHNGQLITDLPEFNIVDYPRLPYRGLMVDTARSFVRKKEVIPEIDTPGHSHAAIVSMRSRSRKFQKLGDTVGAMKYALLDPEDKSVYKAVNDYVLTTINPCMNSTFFFLEHVILAIKEMHKDIQPLTAFHVGGDEVPGLALKRSPLCVLFKQQHPKITTTKHITQYFMMKVSDLLRNMNLSMQIWEDGVFNKDNPLTNTTYRSMQNIQAQIWKTGKRERIINLAKQGYKLILSEASHVYFDHKYEPHPEERGFTWARSHLSLKTIFQYSTVGEMTKLHPQLTKQIIGIEGALWGETIQTRSHFDSMLIRGRTAYVNTGLPGLRVDISVNRGSTWRMFNNGSKIPDGRLYFSTRSTDGTRRSRIVDIMHEAKGGI</sequence>
<dbReference type="GO" id="GO:0004563">
    <property type="term" value="F:beta-N-acetylhexosaminidase activity"/>
    <property type="evidence" value="ECO:0007669"/>
    <property type="project" value="UniProtKB-EC"/>
</dbReference>
<dbReference type="Gene3D" id="2.60.40.290">
    <property type="match status" value="1"/>
</dbReference>
<dbReference type="InterPro" id="IPR029018">
    <property type="entry name" value="Hex-like_dom2"/>
</dbReference>
<reference evidence="10" key="1">
    <citation type="journal article" date="2023" name="Mol. Biol. Evol.">
        <title>Third-Generation Sequencing Reveals the Adaptive Role of the Epigenome in Three Deep-Sea Polychaetes.</title>
        <authorList>
            <person name="Perez M."/>
            <person name="Aroh O."/>
            <person name="Sun Y."/>
            <person name="Lan Y."/>
            <person name="Juniper S.K."/>
            <person name="Young C.R."/>
            <person name="Angers B."/>
            <person name="Qian P.Y."/>
        </authorList>
    </citation>
    <scope>NUCLEOTIDE SEQUENCE</scope>
    <source>
        <strain evidence="10">P08H-3</strain>
    </source>
</reference>
<dbReference type="Gene3D" id="3.30.379.10">
    <property type="entry name" value="Chitobiase/beta-hexosaminidase domain 2-like"/>
    <property type="match status" value="1"/>
</dbReference>
<dbReference type="EMBL" id="JAODUP010001015">
    <property type="protein sequence ID" value="KAK2141928.1"/>
    <property type="molecule type" value="Genomic_DNA"/>
</dbReference>
<evidence type="ECO:0000256" key="2">
    <source>
        <dbReference type="ARBA" id="ARBA00006285"/>
    </source>
</evidence>
<dbReference type="Gene3D" id="3.20.20.80">
    <property type="entry name" value="Glycosidases"/>
    <property type="match status" value="1"/>
</dbReference>
<evidence type="ECO:0000256" key="1">
    <source>
        <dbReference type="ARBA" id="ARBA00001231"/>
    </source>
</evidence>
<evidence type="ECO:0000259" key="9">
    <source>
        <dbReference type="SMART" id="SM01081"/>
    </source>
</evidence>
<dbReference type="Pfam" id="PF03173">
    <property type="entry name" value="CHB_HEX"/>
    <property type="match status" value="1"/>
</dbReference>
<keyword evidence="4" id="KW-0378">Hydrolase</keyword>
<comment type="catalytic activity">
    <reaction evidence="1">
        <text>Hydrolysis of terminal non-reducing N-acetyl-D-hexosamine residues in N-acetyl-beta-D-hexosaminides.</text>
        <dbReference type="EC" id="3.2.1.52"/>
    </reaction>
</comment>
<evidence type="ECO:0000256" key="7">
    <source>
        <dbReference type="ARBA" id="ARBA00033000"/>
    </source>
</evidence>
<dbReference type="PRINTS" id="PR00738">
    <property type="entry name" value="GLHYDRLASE20"/>
</dbReference>
<protein>
    <recommendedName>
        <fullName evidence="3">beta-N-acetylhexosaminidase</fullName>
        <ecNumber evidence="3">3.2.1.52</ecNumber>
    </recommendedName>
    <alternativeName>
        <fullName evidence="6">Beta-N-acetylhexosaminidase</fullName>
    </alternativeName>
    <alternativeName>
        <fullName evidence="7">N-acetyl-beta-glucosaminidase</fullName>
    </alternativeName>
</protein>
<dbReference type="InterPro" id="IPR013783">
    <property type="entry name" value="Ig-like_fold"/>
</dbReference>
<dbReference type="InterPro" id="IPR008965">
    <property type="entry name" value="CBM2/CBM3_carb-bd_dom_sf"/>
</dbReference>